<evidence type="ECO:0000256" key="11">
    <source>
        <dbReference type="RuleBase" id="RU000639"/>
    </source>
</evidence>
<feature type="compositionally biased region" description="Basic and acidic residues" evidence="14">
    <location>
        <begin position="197"/>
        <end position="214"/>
    </location>
</feature>
<dbReference type="Proteomes" id="UP000603545">
    <property type="component" value="Unassembled WGS sequence"/>
</dbReference>
<feature type="coiled-coil region" evidence="13">
    <location>
        <begin position="9"/>
        <end position="60"/>
    </location>
</feature>
<dbReference type="HAMAP" id="MF_01151">
    <property type="entry name" value="GrpE"/>
    <property type="match status" value="1"/>
</dbReference>
<dbReference type="FunFam" id="2.30.22.10:FF:000001">
    <property type="entry name" value="Protein GrpE"/>
    <property type="match status" value="1"/>
</dbReference>
<evidence type="ECO:0000256" key="10">
    <source>
        <dbReference type="HAMAP-Rule" id="MF_01151"/>
    </source>
</evidence>
<reference evidence="15 16" key="1">
    <citation type="submission" date="2020-08" db="EMBL/GenBank/DDBJ databases">
        <title>Bridging the membrane lipid divide: bacteria of the FCB group superphylum have the potential to synthesize archaeal ether lipids.</title>
        <authorList>
            <person name="Villanueva L."/>
            <person name="Von Meijenfeldt F.A.B."/>
            <person name="Westbye A.B."/>
            <person name="Yadav S."/>
            <person name="Hopmans E.C."/>
            <person name="Dutilh B.E."/>
            <person name="Sinninghe Damste J.S."/>
        </authorList>
    </citation>
    <scope>NUCLEOTIDE SEQUENCE [LARGE SCALE GENOMIC DNA]</scope>
    <source>
        <strain evidence="15">NIOZ-UU82</strain>
    </source>
</reference>
<evidence type="ECO:0000256" key="5">
    <source>
        <dbReference type="ARBA" id="ARBA00023016"/>
    </source>
</evidence>
<comment type="caution">
    <text evidence="15">The sequence shown here is derived from an EMBL/GenBank/DDBJ whole genome shotgun (WGS) entry which is preliminary data.</text>
</comment>
<dbReference type="GO" id="GO:0006457">
    <property type="term" value="P:protein folding"/>
    <property type="evidence" value="ECO:0007669"/>
    <property type="project" value="InterPro"/>
</dbReference>
<comment type="subcellular location">
    <subcellularLocation>
        <location evidence="1 10">Cytoplasm</location>
    </subcellularLocation>
</comment>
<comment type="subunit">
    <text evidence="3 10">Homodimer.</text>
</comment>
<dbReference type="Gene3D" id="3.90.20.20">
    <property type="match status" value="1"/>
</dbReference>
<dbReference type="InterPro" id="IPR013805">
    <property type="entry name" value="GrpE_CC"/>
</dbReference>
<dbReference type="EMBL" id="JACNLL010000042">
    <property type="protein sequence ID" value="MBC8199224.1"/>
    <property type="molecule type" value="Genomic_DNA"/>
</dbReference>
<dbReference type="CDD" id="cd00446">
    <property type="entry name" value="GrpE"/>
    <property type="match status" value="1"/>
</dbReference>
<feature type="region of interest" description="Disordered" evidence="14">
    <location>
        <begin position="195"/>
        <end position="214"/>
    </location>
</feature>
<evidence type="ECO:0000256" key="3">
    <source>
        <dbReference type="ARBA" id="ARBA00011738"/>
    </source>
</evidence>
<dbReference type="NCBIfam" id="NF010738">
    <property type="entry name" value="PRK14140.1"/>
    <property type="match status" value="1"/>
</dbReference>
<evidence type="ECO:0000313" key="15">
    <source>
        <dbReference type="EMBL" id="MBC8199224.1"/>
    </source>
</evidence>
<comment type="function">
    <text evidence="7 10 11">Participates actively in the response to hyperosmotic and heat shock by preventing the aggregation of stress-denatured proteins, in association with DnaK and GrpE. It is the nucleotide exchange factor for DnaK and may function as a thermosensor. Unfolded proteins bind initially to DnaJ; upon interaction with the DnaJ-bound protein, DnaK hydrolyzes its bound ATP, resulting in the formation of a stable complex. GrpE releases ADP from DnaK; ATP binding to DnaK triggers the release of the substrate protein, thus completing the reaction cycle. Several rounds of ATP-dependent interactions between DnaJ, DnaK and GrpE are required for fully efficient folding.</text>
</comment>
<dbReference type="PROSITE" id="PS01071">
    <property type="entry name" value="GRPE"/>
    <property type="match status" value="1"/>
</dbReference>
<dbReference type="InterPro" id="IPR009012">
    <property type="entry name" value="GrpE_head"/>
</dbReference>
<dbReference type="PRINTS" id="PR00773">
    <property type="entry name" value="GRPEPROTEIN"/>
</dbReference>
<dbReference type="AlphaFoldDB" id="A0A8J6N315"/>
<proteinExistence type="inferred from homology"/>
<keyword evidence="4 10" id="KW-0963">Cytoplasm</keyword>
<evidence type="ECO:0000256" key="9">
    <source>
        <dbReference type="ARBA" id="ARBA00076414"/>
    </source>
</evidence>
<dbReference type="NCBIfam" id="NF010748">
    <property type="entry name" value="PRK14150.1"/>
    <property type="match status" value="1"/>
</dbReference>
<dbReference type="Gene3D" id="2.30.22.10">
    <property type="entry name" value="Head domain of nucleotide exchange factor GrpE"/>
    <property type="match status" value="1"/>
</dbReference>
<evidence type="ECO:0000313" key="16">
    <source>
        <dbReference type="Proteomes" id="UP000603545"/>
    </source>
</evidence>
<dbReference type="SUPFAM" id="SSF51064">
    <property type="entry name" value="Head domain of nucleotide exchange factor GrpE"/>
    <property type="match status" value="1"/>
</dbReference>
<sequence>MSDKKKIKIAVETKEVDSAKKELKKTDAAKKHKKKGHDLIKEMEAKLKAAQEESKETYDRFLRVSAEFENYKKRSSREMDEFRKFANESLIKEMLSVVDNLERAINSSNDAKQANSGLVEGVDITLKEILKIFEKFNVKPVESLKKRFDPNFHQAVMTEETDDYTEHTVINELQKGYMMHDRLLRPAMVVVSMPKVKSNDEKSSTIKNKNDKIN</sequence>
<name>A0A8J6N315_9BACT</name>
<dbReference type="PANTHER" id="PTHR21237">
    <property type="entry name" value="GRPE PROTEIN"/>
    <property type="match status" value="1"/>
</dbReference>
<dbReference type="GO" id="GO:0051087">
    <property type="term" value="F:protein-folding chaperone binding"/>
    <property type="evidence" value="ECO:0007669"/>
    <property type="project" value="InterPro"/>
</dbReference>
<keyword evidence="6 10" id="KW-0143">Chaperone</keyword>
<dbReference type="Pfam" id="PF01025">
    <property type="entry name" value="GrpE"/>
    <property type="match status" value="1"/>
</dbReference>
<keyword evidence="5 10" id="KW-0346">Stress response</keyword>
<organism evidence="15 16">
    <name type="scientific">Candidatus Desulfaltia bathyphila</name>
    <dbReference type="NCBI Taxonomy" id="2841697"/>
    <lineage>
        <taxon>Bacteria</taxon>
        <taxon>Pseudomonadati</taxon>
        <taxon>Thermodesulfobacteriota</taxon>
        <taxon>Desulfobacteria</taxon>
        <taxon>Desulfobacterales</taxon>
        <taxon>Desulfobacterales incertae sedis</taxon>
        <taxon>Candidatus Desulfaltia</taxon>
    </lineage>
</organism>
<dbReference type="SUPFAM" id="SSF58014">
    <property type="entry name" value="Coiled-coil domain of nucleotide exchange factor GrpE"/>
    <property type="match status" value="1"/>
</dbReference>
<accession>A0A8J6N315</accession>
<evidence type="ECO:0000256" key="8">
    <source>
        <dbReference type="ARBA" id="ARBA00072274"/>
    </source>
</evidence>
<evidence type="ECO:0000256" key="13">
    <source>
        <dbReference type="SAM" id="Coils"/>
    </source>
</evidence>
<evidence type="ECO:0000256" key="4">
    <source>
        <dbReference type="ARBA" id="ARBA00022490"/>
    </source>
</evidence>
<gene>
    <name evidence="10 15" type="primary">grpE</name>
    <name evidence="15" type="ORF">H8E80_04150</name>
</gene>
<protein>
    <recommendedName>
        <fullName evidence="8 10">Protein GrpE</fullName>
    </recommendedName>
    <alternativeName>
        <fullName evidence="9 10">HSP-70 cofactor</fullName>
    </alternativeName>
</protein>
<dbReference type="InterPro" id="IPR000740">
    <property type="entry name" value="GrpE"/>
</dbReference>
<dbReference type="GO" id="GO:0051082">
    <property type="term" value="F:unfolded protein binding"/>
    <property type="evidence" value="ECO:0007669"/>
    <property type="project" value="TreeGrafter"/>
</dbReference>
<evidence type="ECO:0000256" key="6">
    <source>
        <dbReference type="ARBA" id="ARBA00023186"/>
    </source>
</evidence>
<keyword evidence="13" id="KW-0175">Coiled coil</keyword>
<dbReference type="GO" id="GO:0000774">
    <property type="term" value="F:adenyl-nucleotide exchange factor activity"/>
    <property type="evidence" value="ECO:0007669"/>
    <property type="project" value="InterPro"/>
</dbReference>
<evidence type="ECO:0000256" key="12">
    <source>
        <dbReference type="RuleBase" id="RU004478"/>
    </source>
</evidence>
<dbReference type="PANTHER" id="PTHR21237:SF23">
    <property type="entry name" value="GRPE PROTEIN HOMOLOG, MITOCHONDRIAL"/>
    <property type="match status" value="1"/>
</dbReference>
<evidence type="ECO:0000256" key="14">
    <source>
        <dbReference type="SAM" id="MobiDB-lite"/>
    </source>
</evidence>
<evidence type="ECO:0000256" key="7">
    <source>
        <dbReference type="ARBA" id="ARBA00053401"/>
    </source>
</evidence>
<comment type="similarity">
    <text evidence="2 10 12">Belongs to the GrpE family.</text>
</comment>
<dbReference type="GO" id="GO:0005737">
    <property type="term" value="C:cytoplasm"/>
    <property type="evidence" value="ECO:0007669"/>
    <property type="project" value="UniProtKB-SubCell"/>
</dbReference>
<dbReference type="GO" id="GO:0042803">
    <property type="term" value="F:protein homodimerization activity"/>
    <property type="evidence" value="ECO:0007669"/>
    <property type="project" value="InterPro"/>
</dbReference>
<evidence type="ECO:0000256" key="2">
    <source>
        <dbReference type="ARBA" id="ARBA00009054"/>
    </source>
</evidence>
<evidence type="ECO:0000256" key="1">
    <source>
        <dbReference type="ARBA" id="ARBA00004496"/>
    </source>
</evidence>